<evidence type="ECO:0000313" key="1">
    <source>
        <dbReference type="EMBL" id="MFL9835009.1"/>
    </source>
</evidence>
<reference evidence="1 2" key="1">
    <citation type="submission" date="2024-06" db="EMBL/GenBank/DDBJ databases">
        <authorList>
            <person name="Kaempfer P."/>
            <person name="Viver T."/>
        </authorList>
    </citation>
    <scope>NUCLEOTIDE SEQUENCE [LARGE SCALE GENOMIC DNA]</scope>
    <source>
        <strain evidence="1 2">ST-37</strain>
    </source>
</reference>
<evidence type="ECO:0000313" key="2">
    <source>
        <dbReference type="Proteomes" id="UP001629058"/>
    </source>
</evidence>
<keyword evidence="2" id="KW-1185">Reference proteome</keyword>
<proteinExistence type="predicted"/>
<sequence>MSFPKHKILPANGDHPLFAEAYRKRIGFSPLTFCEFFQGMDVLQVMGEETKEYIYGLYFGGRLVGTAYFGNLYSDEMLLKIKKEFFPTNWEDIQKYVREKSGVWYAKMHPSQYAFVFDKVLKKIE</sequence>
<accession>A0ABW8Y4Z5</accession>
<protein>
    <submittedName>
        <fullName evidence="1">Uncharacterized protein</fullName>
    </submittedName>
</protein>
<dbReference type="Proteomes" id="UP001629058">
    <property type="component" value="Unassembled WGS sequence"/>
</dbReference>
<dbReference type="RefSeq" id="WP_408091339.1">
    <property type="nucleotide sequence ID" value="NZ_JBELPY010000009.1"/>
</dbReference>
<comment type="caution">
    <text evidence="1">The sequence shown here is derived from an EMBL/GenBank/DDBJ whole genome shotgun (WGS) entry which is preliminary data.</text>
</comment>
<dbReference type="EMBL" id="JBELPY010000009">
    <property type="protein sequence ID" value="MFL9835009.1"/>
    <property type="molecule type" value="Genomic_DNA"/>
</dbReference>
<organism evidence="1 2">
    <name type="scientific">Chryseobacterium terrae</name>
    <dbReference type="NCBI Taxonomy" id="3163299"/>
    <lineage>
        <taxon>Bacteria</taxon>
        <taxon>Pseudomonadati</taxon>
        <taxon>Bacteroidota</taxon>
        <taxon>Flavobacteriia</taxon>
        <taxon>Flavobacteriales</taxon>
        <taxon>Weeksellaceae</taxon>
        <taxon>Chryseobacterium group</taxon>
        <taxon>Chryseobacterium</taxon>
    </lineage>
</organism>
<name>A0ABW8Y4Z5_9FLAO</name>
<gene>
    <name evidence="1" type="ORF">ABS765_13345</name>
</gene>